<name>A0ABW7U0L9_9ACTN</name>
<evidence type="ECO:0000256" key="5">
    <source>
        <dbReference type="ARBA" id="ARBA00023008"/>
    </source>
</evidence>
<sequence length="275" mass="31240">MTVRKNQATLTADEKRRFTAALLELKRSGRYDTFVTTHNAFIMGDTDDGDRVGHRSPSFLPWHRRFLMEFEEALKSVDATVTLPYWDWTADRTPRSSLWAPDFLGGTGRARDGQVTDGPFARTGGRWPINVRVDGRDYLRRDLGAAGRQLPTRAEVDSVLAMETYDTAPWNSASDGFRNHLEGWRGVNLHNRVHVWVGGQMATGVSPNDPVFWLHHAFVDKLWADWQARHPRSAYLPAAGTRNVVDLHDTMRPWNDVTPADMLDHTPHYTFDTAA</sequence>
<keyword evidence="3" id="KW-0479">Metal-binding</keyword>
<dbReference type="PROSITE" id="PS00498">
    <property type="entry name" value="TYROSINASE_2"/>
    <property type="match status" value="1"/>
</dbReference>
<dbReference type="InterPro" id="IPR050316">
    <property type="entry name" value="Tyrosinase/Hemocyanin"/>
</dbReference>
<evidence type="ECO:0000256" key="3">
    <source>
        <dbReference type="ARBA" id="ARBA00022723"/>
    </source>
</evidence>
<evidence type="ECO:0000313" key="8">
    <source>
        <dbReference type="EMBL" id="MFI1711972.1"/>
    </source>
</evidence>
<dbReference type="PROSITE" id="PS00497">
    <property type="entry name" value="TYROSINASE_1"/>
    <property type="match status" value="1"/>
</dbReference>
<evidence type="ECO:0000313" key="9">
    <source>
        <dbReference type="Proteomes" id="UP001611339"/>
    </source>
</evidence>
<dbReference type="PANTHER" id="PTHR11474:SF126">
    <property type="entry name" value="TYROSINASE-LIKE PROTEIN TYR-1-RELATED"/>
    <property type="match status" value="1"/>
</dbReference>
<comment type="cofactor">
    <cofactor evidence="1">
        <name>Cu(2+)</name>
        <dbReference type="ChEBI" id="CHEBI:29036"/>
    </cofactor>
</comment>
<accession>A0ABW7U0L9</accession>
<dbReference type="PANTHER" id="PTHR11474">
    <property type="entry name" value="TYROSINASE FAMILY MEMBER"/>
    <property type="match status" value="1"/>
</dbReference>
<comment type="similarity">
    <text evidence="2">Belongs to the tyrosinase family.</text>
</comment>
<proteinExistence type="inferred from homology"/>
<feature type="domain" description="Tyrosinase copper-binding" evidence="6">
    <location>
        <begin position="54"/>
        <end position="71"/>
    </location>
</feature>
<evidence type="ECO:0000256" key="4">
    <source>
        <dbReference type="ARBA" id="ARBA00023002"/>
    </source>
</evidence>
<evidence type="ECO:0000256" key="2">
    <source>
        <dbReference type="ARBA" id="ARBA00009928"/>
    </source>
</evidence>
<dbReference type="InterPro" id="IPR002227">
    <property type="entry name" value="Tyrosinase_Cu-bd"/>
</dbReference>
<evidence type="ECO:0000259" key="7">
    <source>
        <dbReference type="PROSITE" id="PS00498"/>
    </source>
</evidence>
<dbReference type="EMBL" id="JBIRUI010000001">
    <property type="protein sequence ID" value="MFI1711972.1"/>
    <property type="molecule type" value="Genomic_DNA"/>
</dbReference>
<feature type="domain" description="Tyrosinase copper-binding" evidence="7">
    <location>
        <begin position="209"/>
        <end position="220"/>
    </location>
</feature>
<dbReference type="PRINTS" id="PR00092">
    <property type="entry name" value="TYROSINASE"/>
</dbReference>
<reference evidence="8 9" key="1">
    <citation type="submission" date="2024-10" db="EMBL/GenBank/DDBJ databases">
        <title>The Natural Products Discovery Center: Release of the First 8490 Sequenced Strains for Exploring Actinobacteria Biosynthetic Diversity.</title>
        <authorList>
            <person name="Kalkreuter E."/>
            <person name="Kautsar S.A."/>
            <person name="Yang D."/>
            <person name="Bader C.D."/>
            <person name="Teijaro C.N."/>
            <person name="Fluegel L."/>
            <person name="Davis C.M."/>
            <person name="Simpson J.R."/>
            <person name="Lauterbach L."/>
            <person name="Steele A.D."/>
            <person name="Gui C."/>
            <person name="Meng S."/>
            <person name="Li G."/>
            <person name="Viehrig K."/>
            <person name="Ye F."/>
            <person name="Su P."/>
            <person name="Kiefer A.F."/>
            <person name="Nichols A."/>
            <person name="Cepeda A.J."/>
            <person name="Yan W."/>
            <person name="Fan B."/>
            <person name="Jiang Y."/>
            <person name="Adhikari A."/>
            <person name="Zheng C.-J."/>
            <person name="Schuster L."/>
            <person name="Cowan T.M."/>
            <person name="Smanski M.J."/>
            <person name="Chevrette M.G."/>
            <person name="De Carvalho L.P.S."/>
            <person name="Shen B."/>
        </authorList>
    </citation>
    <scope>NUCLEOTIDE SEQUENCE [LARGE SCALE GENOMIC DNA]</scope>
    <source>
        <strain evidence="8 9">NPDC020602</strain>
    </source>
</reference>
<dbReference type="InterPro" id="IPR008922">
    <property type="entry name" value="Di-copper_centre_dom_sf"/>
</dbReference>
<gene>
    <name evidence="8" type="ORF">ACH407_00070</name>
</gene>
<protein>
    <submittedName>
        <fullName evidence="8">Tyrosinase family protein</fullName>
    </submittedName>
</protein>
<comment type="caution">
    <text evidence="8">The sequence shown here is derived from an EMBL/GenBank/DDBJ whole genome shotgun (WGS) entry which is preliminary data.</text>
</comment>
<dbReference type="SUPFAM" id="SSF48056">
    <property type="entry name" value="Di-copper centre-containing domain"/>
    <property type="match status" value="1"/>
</dbReference>
<evidence type="ECO:0000259" key="6">
    <source>
        <dbReference type="PROSITE" id="PS00497"/>
    </source>
</evidence>
<organism evidence="8 9">
    <name type="scientific">Streptomyces litmocidini</name>
    <dbReference type="NCBI Taxonomy" id="67318"/>
    <lineage>
        <taxon>Bacteria</taxon>
        <taxon>Bacillati</taxon>
        <taxon>Actinomycetota</taxon>
        <taxon>Actinomycetes</taxon>
        <taxon>Kitasatosporales</taxon>
        <taxon>Streptomycetaceae</taxon>
        <taxon>Streptomyces</taxon>
    </lineage>
</organism>
<dbReference type="RefSeq" id="WP_398706239.1">
    <property type="nucleotide sequence ID" value="NZ_JBIRUI010000001.1"/>
</dbReference>
<dbReference type="NCBIfam" id="NF047834">
    <property type="entry name" value="TyrosinaseMelC2"/>
    <property type="match status" value="1"/>
</dbReference>
<keyword evidence="5" id="KW-0186">Copper</keyword>
<dbReference type="Gene3D" id="1.10.1280.10">
    <property type="entry name" value="Di-copper center containing domain from catechol oxidase"/>
    <property type="match status" value="1"/>
</dbReference>
<keyword evidence="4" id="KW-0560">Oxidoreductase</keyword>
<keyword evidence="9" id="KW-1185">Reference proteome</keyword>
<evidence type="ECO:0000256" key="1">
    <source>
        <dbReference type="ARBA" id="ARBA00001973"/>
    </source>
</evidence>
<dbReference type="Proteomes" id="UP001611339">
    <property type="component" value="Unassembled WGS sequence"/>
</dbReference>
<dbReference type="Pfam" id="PF00264">
    <property type="entry name" value="Tyrosinase"/>
    <property type="match status" value="1"/>
</dbReference>